<dbReference type="InterPro" id="IPR029063">
    <property type="entry name" value="SAM-dependent_MTases_sf"/>
</dbReference>
<keyword evidence="3 10" id="KW-0808">Transferase</keyword>
<feature type="compositionally biased region" description="Basic residues" evidence="11">
    <location>
        <begin position="534"/>
        <end position="543"/>
    </location>
</feature>
<dbReference type="PANTHER" id="PTHR10631">
    <property type="entry name" value="N 2 ,N 2 -DIMETHYLGUANOSINE TRNA METHYLTRANSFERASE"/>
    <property type="match status" value="1"/>
</dbReference>
<keyword evidence="2 10" id="KW-0489">Methyltransferase</keyword>
<dbReference type="Proteomes" id="UP000019118">
    <property type="component" value="Unassembled WGS sequence"/>
</dbReference>
<sequence>MRKLILFKEFLKNKCKSSIQLLKRTTLGVCAVMDEVEEPKPDQEILEGRAKVRTSGKVFYNPVQEFNRDLSIIAIATFAKLLRQERHAKNKQISDEDNLVVDIRSPGIKYDDGLCILEALSATGLRSIRYAKEIPGINNIIANDISKEAVNDINNNIASNNVENLVTSSHNDATMLMYQHRREKQFDVIDLDPYGCPSIFLDSAVQSIKKGGLLLVTATDMAVLAGNSPETCYVKYGAISLKMKCCHEMAIRILLQCIEAHANRYSRYIEPILCVSADFYIRVFVRVHSGAAKCKNTTSKLSHVYHCTGCDGFELQPLGMRKPHQKNNNLVKFCLPTGPPVTRNCQQCGSPYHIGGPIWTAPIHSPDFVKQVLEAAPPYLGTFKRIRGILSMVLEELVDVPLYYTLDRLSNTIKVENPSMLTIRSAILNAGYQVSYTHTHKNSIKTNAPAHVIWDIMRCWEKLHPTSQKSIANNKVATTILEKSPEKEYSFELHPAANPASKQKGLVRFQQNPLRFWGPGSRAQAMVGQNPMLKSHKNQGKRKRTDDSESLE</sequence>
<dbReference type="EMBL" id="KB741277">
    <property type="protein sequence ID" value="ENN71141.1"/>
    <property type="molecule type" value="Genomic_DNA"/>
</dbReference>
<dbReference type="GO" id="GO:0002940">
    <property type="term" value="P:tRNA N2-guanine methylation"/>
    <property type="evidence" value="ECO:0007669"/>
    <property type="project" value="TreeGrafter"/>
</dbReference>
<evidence type="ECO:0000256" key="6">
    <source>
        <dbReference type="ARBA" id="ARBA00022884"/>
    </source>
</evidence>
<protein>
    <recommendedName>
        <fullName evidence="9 10">tRNA (guanine(26)-N(2))-dimethyltransferase</fullName>
        <ecNumber evidence="7 10">2.1.1.216</ecNumber>
    </recommendedName>
</protein>
<dbReference type="Gene3D" id="3.40.50.150">
    <property type="entry name" value="Vaccinia Virus protein VP39"/>
    <property type="match status" value="1"/>
</dbReference>
<dbReference type="PANTHER" id="PTHR10631:SF3">
    <property type="entry name" value="TRNA (GUANINE(26)-N(2))-DIMETHYLTRANSFERASE"/>
    <property type="match status" value="1"/>
</dbReference>
<dbReference type="FunFam" id="3.40.50.150:FF:000051">
    <property type="entry name" value="tRNA (guanine(26)-N(2))-dimethyltransferase"/>
    <property type="match status" value="1"/>
</dbReference>
<evidence type="ECO:0000256" key="5">
    <source>
        <dbReference type="ARBA" id="ARBA00022694"/>
    </source>
</evidence>
<dbReference type="EC" id="2.1.1.216" evidence="7 10"/>
<feature type="non-terminal residue" evidence="12">
    <location>
        <position position="1"/>
    </location>
</feature>
<dbReference type="FunFam" id="3.30.56.70:FF:000001">
    <property type="entry name" value="tRNA (guanine(26)-N(2))-dimethyltransferase"/>
    <property type="match status" value="1"/>
</dbReference>
<reference evidence="12 14" key="1">
    <citation type="journal article" date="2013" name="Genome Biol.">
        <title>Draft genome of the mountain pine beetle, Dendroctonus ponderosae Hopkins, a major forest pest.</title>
        <authorList>
            <person name="Keeling C.I."/>
            <person name="Yuen M.M."/>
            <person name="Liao N.Y."/>
            <person name="Docking T.R."/>
            <person name="Chan S.K."/>
            <person name="Taylor G.A."/>
            <person name="Palmquist D.L."/>
            <person name="Jackman S.D."/>
            <person name="Nguyen A."/>
            <person name="Li M."/>
            <person name="Henderson H."/>
            <person name="Janes J.K."/>
            <person name="Zhao Y."/>
            <person name="Pandoh P."/>
            <person name="Moore R."/>
            <person name="Sperling F.A."/>
            <person name="Huber D.P."/>
            <person name="Birol I."/>
            <person name="Jones S.J."/>
            <person name="Bohlmann J."/>
        </authorList>
    </citation>
    <scope>NUCLEOTIDE SEQUENCE</scope>
</reference>
<evidence type="ECO:0000313" key="14">
    <source>
        <dbReference type="Proteomes" id="UP000019118"/>
    </source>
</evidence>
<dbReference type="InterPro" id="IPR002905">
    <property type="entry name" value="Trm1"/>
</dbReference>
<proteinExistence type="inferred from homology"/>
<gene>
    <name evidence="13" type="primary">109544566</name>
    <name evidence="12" type="ORF">YQE_12072</name>
</gene>
<keyword evidence="5 10" id="KW-0819">tRNA processing</keyword>
<dbReference type="EnsemblMetazoa" id="XM_019914841.1">
    <property type="protein sequence ID" value="XP_019770400.1"/>
    <property type="gene ID" value="LOC109544566"/>
</dbReference>
<accession>N6TS59</accession>
<keyword evidence="6 10" id="KW-0694">RNA-binding</keyword>
<evidence type="ECO:0000256" key="11">
    <source>
        <dbReference type="SAM" id="MobiDB-lite"/>
    </source>
</evidence>
<reference evidence="13" key="2">
    <citation type="submission" date="2024-08" db="UniProtKB">
        <authorList>
            <consortium name="EnsemblMetazoa"/>
        </authorList>
    </citation>
    <scope>IDENTIFICATION</scope>
</reference>
<evidence type="ECO:0000256" key="9">
    <source>
        <dbReference type="ARBA" id="ARBA00074266"/>
    </source>
</evidence>
<evidence type="ECO:0000256" key="1">
    <source>
        <dbReference type="ARBA" id="ARBA00022555"/>
    </source>
</evidence>
<evidence type="ECO:0000256" key="7">
    <source>
        <dbReference type="ARBA" id="ARBA00039099"/>
    </source>
</evidence>
<dbReference type="SUPFAM" id="SSF53335">
    <property type="entry name" value="S-adenosyl-L-methionine-dependent methyltransferases"/>
    <property type="match status" value="1"/>
</dbReference>
<evidence type="ECO:0000256" key="8">
    <source>
        <dbReference type="ARBA" id="ARBA00051897"/>
    </source>
</evidence>
<dbReference type="CDD" id="cd02440">
    <property type="entry name" value="AdoMet_MTases"/>
    <property type="match status" value="1"/>
</dbReference>
<dbReference type="GO" id="GO:0160104">
    <property type="term" value="F:tRNA (guanine(26)-N2)-dimethyltransferase activity"/>
    <property type="evidence" value="ECO:0007669"/>
    <property type="project" value="UniProtKB-UniRule"/>
</dbReference>
<organism evidence="12">
    <name type="scientific">Dendroctonus ponderosae</name>
    <name type="common">Mountain pine beetle</name>
    <dbReference type="NCBI Taxonomy" id="77166"/>
    <lineage>
        <taxon>Eukaryota</taxon>
        <taxon>Metazoa</taxon>
        <taxon>Ecdysozoa</taxon>
        <taxon>Arthropoda</taxon>
        <taxon>Hexapoda</taxon>
        <taxon>Insecta</taxon>
        <taxon>Pterygota</taxon>
        <taxon>Neoptera</taxon>
        <taxon>Endopterygota</taxon>
        <taxon>Coleoptera</taxon>
        <taxon>Polyphaga</taxon>
        <taxon>Cucujiformia</taxon>
        <taxon>Curculionidae</taxon>
        <taxon>Scolytinae</taxon>
        <taxon>Dendroctonus</taxon>
    </lineage>
</organism>
<feature type="region of interest" description="Disordered" evidence="11">
    <location>
        <begin position="519"/>
        <end position="552"/>
    </location>
</feature>
<comment type="catalytic activity">
    <reaction evidence="8 10">
        <text>guanosine(26) in tRNA + 2 S-adenosyl-L-methionine = N(2)-dimethylguanosine(26) in tRNA + 2 S-adenosyl-L-homocysteine + 2 H(+)</text>
        <dbReference type="Rhea" id="RHEA:43140"/>
        <dbReference type="Rhea" id="RHEA-COMP:10359"/>
        <dbReference type="Rhea" id="RHEA-COMP:10360"/>
        <dbReference type="ChEBI" id="CHEBI:15378"/>
        <dbReference type="ChEBI" id="CHEBI:57856"/>
        <dbReference type="ChEBI" id="CHEBI:59789"/>
        <dbReference type="ChEBI" id="CHEBI:74269"/>
        <dbReference type="ChEBI" id="CHEBI:74513"/>
        <dbReference type="EC" id="2.1.1.216"/>
    </reaction>
</comment>
<evidence type="ECO:0000256" key="2">
    <source>
        <dbReference type="ARBA" id="ARBA00022603"/>
    </source>
</evidence>
<dbReference type="NCBIfam" id="TIGR00308">
    <property type="entry name" value="TRM1"/>
    <property type="match status" value="1"/>
</dbReference>
<dbReference type="Gene3D" id="3.30.56.70">
    <property type="entry name" value="N2,N2-dimethylguanosine tRNA methyltransferase, C-terminal domain"/>
    <property type="match status" value="1"/>
</dbReference>
<keyword evidence="4 10" id="KW-0949">S-adenosyl-L-methionine</keyword>
<dbReference type="HOGENOM" id="CLU_010862_4_1_1"/>
<dbReference type="AlphaFoldDB" id="N6TS59"/>
<comment type="similarity">
    <text evidence="10">Belongs to the class I-like SAM-binding methyltransferase superfamily. Trm1 family.</text>
</comment>
<dbReference type="Pfam" id="PF02005">
    <property type="entry name" value="TRM"/>
    <property type="match status" value="1"/>
</dbReference>
<dbReference type="OrthoDB" id="6349953at2759"/>
<evidence type="ECO:0000256" key="3">
    <source>
        <dbReference type="ARBA" id="ARBA00022679"/>
    </source>
</evidence>
<dbReference type="GO" id="GO:0005634">
    <property type="term" value="C:nucleus"/>
    <property type="evidence" value="ECO:0007669"/>
    <property type="project" value="TreeGrafter"/>
</dbReference>
<name>N6TS59_DENPD</name>
<dbReference type="PROSITE" id="PS51626">
    <property type="entry name" value="SAM_MT_TRM1"/>
    <property type="match status" value="1"/>
</dbReference>
<keyword evidence="1 10" id="KW-0820">tRNA-binding</keyword>
<evidence type="ECO:0000313" key="12">
    <source>
        <dbReference type="EMBL" id="ENN71141.1"/>
    </source>
</evidence>
<evidence type="ECO:0000313" key="13">
    <source>
        <dbReference type="EnsemblMetazoa" id="XP_019770400.1"/>
    </source>
</evidence>
<evidence type="ECO:0000256" key="4">
    <source>
        <dbReference type="ARBA" id="ARBA00022691"/>
    </source>
</evidence>
<dbReference type="GO" id="GO:0000049">
    <property type="term" value="F:tRNA binding"/>
    <property type="evidence" value="ECO:0007669"/>
    <property type="project" value="UniProtKB-UniRule"/>
</dbReference>
<dbReference type="OMA" id="MKCCHEM"/>
<dbReference type="InterPro" id="IPR042296">
    <property type="entry name" value="tRNA_met_Trm1_C"/>
</dbReference>
<keyword evidence="14" id="KW-1185">Reference proteome</keyword>
<evidence type="ECO:0000256" key="10">
    <source>
        <dbReference type="PROSITE-ProRule" id="PRU00958"/>
    </source>
</evidence>